<sequence length="155" mass="16892">MEPFLCCHPDARLRCAKEELPAVTVRDAGRDCAVCLEELQPGESAVVTPCEHVYHARCIAPWVQARGTCPLCRTHVGAGDRDGLVLCTFGAGRRLGLGRRVAGRIFGVKVLAADGTLARPRRPLIQGMLLRTRISLGALFHRDRVVTGLQDEIVL</sequence>
<evidence type="ECO:0000313" key="7">
    <source>
        <dbReference type="Proteomes" id="UP000324897"/>
    </source>
</evidence>
<dbReference type="OrthoDB" id="643976at2759"/>
<dbReference type="SMART" id="SM00184">
    <property type="entry name" value="RING"/>
    <property type="match status" value="1"/>
</dbReference>
<dbReference type="SUPFAM" id="SSF57850">
    <property type="entry name" value="RING/U-box"/>
    <property type="match status" value="1"/>
</dbReference>
<evidence type="ECO:0000256" key="2">
    <source>
        <dbReference type="ARBA" id="ARBA00022771"/>
    </source>
</evidence>
<accession>A0A5J9SSD4</accession>
<keyword evidence="3" id="KW-0862">Zinc</keyword>
<dbReference type="PANTHER" id="PTHR45931">
    <property type="entry name" value="SI:CH211-59O9.10"/>
    <property type="match status" value="1"/>
</dbReference>
<feature type="domain" description="RING-type" evidence="5">
    <location>
        <begin position="32"/>
        <end position="73"/>
    </location>
</feature>
<gene>
    <name evidence="6" type="ORF">EJB05_52656</name>
</gene>
<reference evidence="6 7" key="1">
    <citation type="journal article" date="2019" name="Sci. Rep.">
        <title>A high-quality genome of Eragrostis curvula grass provides insights into Poaceae evolution and supports new strategies to enhance forage quality.</title>
        <authorList>
            <person name="Carballo J."/>
            <person name="Santos B.A.C.M."/>
            <person name="Zappacosta D."/>
            <person name="Garbus I."/>
            <person name="Selva J.P."/>
            <person name="Gallo C.A."/>
            <person name="Diaz A."/>
            <person name="Albertini E."/>
            <person name="Caccamo M."/>
            <person name="Echenique V."/>
        </authorList>
    </citation>
    <scope>NUCLEOTIDE SEQUENCE [LARGE SCALE GENOMIC DNA]</scope>
    <source>
        <strain evidence="7">cv. Victoria</strain>
        <tissue evidence="6">Leaf</tissue>
    </source>
</reference>
<keyword evidence="2 4" id="KW-0863">Zinc-finger</keyword>
<dbReference type="InterPro" id="IPR051834">
    <property type="entry name" value="RING_finger_E3_ligase"/>
</dbReference>
<dbReference type="Pfam" id="PF13639">
    <property type="entry name" value="zf-RING_2"/>
    <property type="match status" value="1"/>
</dbReference>
<comment type="caution">
    <text evidence="6">The sequence shown here is derived from an EMBL/GenBank/DDBJ whole genome shotgun (WGS) entry which is preliminary data.</text>
</comment>
<dbReference type="InterPro" id="IPR001841">
    <property type="entry name" value="Znf_RING"/>
</dbReference>
<dbReference type="GO" id="GO:0006511">
    <property type="term" value="P:ubiquitin-dependent protein catabolic process"/>
    <property type="evidence" value="ECO:0007669"/>
    <property type="project" value="TreeGrafter"/>
</dbReference>
<keyword evidence="1" id="KW-0479">Metal-binding</keyword>
<organism evidence="6 7">
    <name type="scientific">Eragrostis curvula</name>
    <name type="common">weeping love grass</name>
    <dbReference type="NCBI Taxonomy" id="38414"/>
    <lineage>
        <taxon>Eukaryota</taxon>
        <taxon>Viridiplantae</taxon>
        <taxon>Streptophyta</taxon>
        <taxon>Embryophyta</taxon>
        <taxon>Tracheophyta</taxon>
        <taxon>Spermatophyta</taxon>
        <taxon>Magnoliopsida</taxon>
        <taxon>Liliopsida</taxon>
        <taxon>Poales</taxon>
        <taxon>Poaceae</taxon>
        <taxon>PACMAD clade</taxon>
        <taxon>Chloridoideae</taxon>
        <taxon>Eragrostideae</taxon>
        <taxon>Eragrostidinae</taxon>
        <taxon>Eragrostis</taxon>
    </lineage>
</organism>
<feature type="non-terminal residue" evidence="6">
    <location>
        <position position="1"/>
    </location>
</feature>
<evidence type="ECO:0000313" key="6">
    <source>
        <dbReference type="EMBL" id="TVU01890.1"/>
    </source>
</evidence>
<name>A0A5J9SSD4_9POAL</name>
<dbReference type="Gene3D" id="3.30.40.10">
    <property type="entry name" value="Zinc/RING finger domain, C3HC4 (zinc finger)"/>
    <property type="match status" value="1"/>
</dbReference>
<dbReference type="GO" id="GO:0008270">
    <property type="term" value="F:zinc ion binding"/>
    <property type="evidence" value="ECO:0007669"/>
    <property type="project" value="UniProtKB-KW"/>
</dbReference>
<protein>
    <recommendedName>
        <fullName evidence="5">RING-type domain-containing protein</fullName>
    </recommendedName>
</protein>
<dbReference type="CDD" id="cd16454">
    <property type="entry name" value="RING-H2_PA-TM-RING"/>
    <property type="match status" value="1"/>
</dbReference>
<evidence type="ECO:0000259" key="5">
    <source>
        <dbReference type="PROSITE" id="PS50089"/>
    </source>
</evidence>
<dbReference type="GO" id="GO:0061630">
    <property type="term" value="F:ubiquitin protein ligase activity"/>
    <property type="evidence" value="ECO:0007669"/>
    <property type="project" value="TreeGrafter"/>
</dbReference>
<proteinExistence type="predicted"/>
<dbReference type="PROSITE" id="PS50089">
    <property type="entry name" value="ZF_RING_2"/>
    <property type="match status" value="1"/>
</dbReference>
<dbReference type="PANTHER" id="PTHR45931:SF3">
    <property type="entry name" value="RING ZINC FINGER-CONTAINING PROTEIN"/>
    <property type="match status" value="1"/>
</dbReference>
<evidence type="ECO:0000256" key="3">
    <source>
        <dbReference type="ARBA" id="ARBA00022833"/>
    </source>
</evidence>
<keyword evidence="7" id="KW-1185">Reference proteome</keyword>
<dbReference type="AlphaFoldDB" id="A0A5J9SSD4"/>
<dbReference type="Gramene" id="TVU01890">
    <property type="protein sequence ID" value="TVU01890"/>
    <property type="gene ID" value="EJB05_52656"/>
</dbReference>
<dbReference type="GO" id="GO:0005634">
    <property type="term" value="C:nucleus"/>
    <property type="evidence" value="ECO:0007669"/>
    <property type="project" value="TreeGrafter"/>
</dbReference>
<dbReference type="EMBL" id="RWGY01000373">
    <property type="protein sequence ID" value="TVU01890.1"/>
    <property type="molecule type" value="Genomic_DNA"/>
</dbReference>
<evidence type="ECO:0000256" key="4">
    <source>
        <dbReference type="PROSITE-ProRule" id="PRU00175"/>
    </source>
</evidence>
<dbReference type="InterPro" id="IPR013083">
    <property type="entry name" value="Znf_RING/FYVE/PHD"/>
</dbReference>
<evidence type="ECO:0000256" key="1">
    <source>
        <dbReference type="ARBA" id="ARBA00022723"/>
    </source>
</evidence>
<dbReference type="Proteomes" id="UP000324897">
    <property type="component" value="Unassembled WGS sequence"/>
</dbReference>